<feature type="domain" description="RCK C-terminal" evidence="8">
    <location>
        <begin position="137"/>
        <end position="218"/>
    </location>
</feature>
<name>A0A498CLR2_9FIRM</name>
<evidence type="ECO:0000256" key="3">
    <source>
        <dbReference type="ARBA" id="ARBA00022538"/>
    </source>
</evidence>
<protein>
    <recommendedName>
        <fullName evidence="1">Trk system potassium uptake protein TrkA</fullName>
    </recommendedName>
</protein>
<dbReference type="EMBL" id="RCHT01000017">
    <property type="protein sequence ID" value="RLL09774.1"/>
    <property type="molecule type" value="Genomic_DNA"/>
</dbReference>
<dbReference type="InterPro" id="IPR006037">
    <property type="entry name" value="RCK_C"/>
</dbReference>
<gene>
    <name evidence="9" type="ORF">D4A47_09685</name>
</gene>
<dbReference type="PANTHER" id="PTHR43833:SF5">
    <property type="entry name" value="TRK SYSTEM POTASSIUM UPTAKE PROTEIN TRKA"/>
    <property type="match status" value="1"/>
</dbReference>
<dbReference type="Proteomes" id="UP000276301">
    <property type="component" value="Unassembled WGS sequence"/>
</dbReference>
<keyword evidence="3" id="KW-0633">Potassium transport</keyword>
<dbReference type="PRINTS" id="PR00335">
    <property type="entry name" value="KUPTAKETRKA"/>
</dbReference>
<evidence type="ECO:0000256" key="5">
    <source>
        <dbReference type="ARBA" id="ARBA00023027"/>
    </source>
</evidence>
<dbReference type="GO" id="GO:0015079">
    <property type="term" value="F:potassium ion transmembrane transporter activity"/>
    <property type="evidence" value="ECO:0007669"/>
    <property type="project" value="InterPro"/>
</dbReference>
<evidence type="ECO:0000259" key="7">
    <source>
        <dbReference type="PROSITE" id="PS51201"/>
    </source>
</evidence>
<dbReference type="InterPro" id="IPR003148">
    <property type="entry name" value="RCK_N"/>
</dbReference>
<dbReference type="InterPro" id="IPR050721">
    <property type="entry name" value="Trk_Ktr_HKT_K-transport"/>
</dbReference>
<dbReference type="SUPFAM" id="SSF116726">
    <property type="entry name" value="TrkA C-terminal domain-like"/>
    <property type="match status" value="1"/>
</dbReference>
<dbReference type="SUPFAM" id="SSF51735">
    <property type="entry name" value="NAD(P)-binding Rossmann-fold domains"/>
    <property type="match status" value="1"/>
</dbReference>
<evidence type="ECO:0000256" key="2">
    <source>
        <dbReference type="ARBA" id="ARBA00022448"/>
    </source>
</evidence>
<keyword evidence="4" id="KW-0630">Potassium</keyword>
<dbReference type="PROSITE" id="PS51202">
    <property type="entry name" value="RCK_C"/>
    <property type="match status" value="1"/>
</dbReference>
<keyword evidence="10" id="KW-1185">Reference proteome</keyword>
<evidence type="ECO:0000313" key="9">
    <source>
        <dbReference type="EMBL" id="RLL09774.1"/>
    </source>
</evidence>
<dbReference type="Pfam" id="PF02080">
    <property type="entry name" value="TrkA_C"/>
    <property type="match status" value="1"/>
</dbReference>
<evidence type="ECO:0000256" key="4">
    <source>
        <dbReference type="ARBA" id="ARBA00022958"/>
    </source>
</evidence>
<dbReference type="GO" id="GO:0005886">
    <property type="term" value="C:plasma membrane"/>
    <property type="evidence" value="ECO:0007669"/>
    <property type="project" value="InterPro"/>
</dbReference>
<accession>A0A498CLR2</accession>
<feature type="domain" description="RCK N-terminal" evidence="7">
    <location>
        <begin position="1"/>
        <end position="119"/>
    </location>
</feature>
<organism evidence="9 10">
    <name type="scientific">Anaerotruncus massiliensis</name>
    <name type="common">ex Liu et al. 2021</name>
    <dbReference type="NCBI Taxonomy" id="2321404"/>
    <lineage>
        <taxon>Bacteria</taxon>
        <taxon>Bacillati</taxon>
        <taxon>Bacillota</taxon>
        <taxon>Clostridia</taxon>
        <taxon>Eubacteriales</taxon>
        <taxon>Oscillospiraceae</taxon>
        <taxon>Anaerotruncus</taxon>
    </lineage>
</organism>
<dbReference type="InterPro" id="IPR006036">
    <property type="entry name" value="K_uptake_TrkA"/>
</dbReference>
<reference evidence="9 10" key="1">
    <citation type="submission" date="2018-10" db="EMBL/GenBank/DDBJ databases">
        <title>Anaerotruncus faecis sp. nov., isolated from human feces.</title>
        <authorList>
            <person name="Wang Y.-J."/>
        </authorList>
    </citation>
    <scope>NUCLEOTIDE SEQUENCE [LARGE SCALE GENOMIC DNA]</scope>
    <source>
        <strain evidence="9 10">22A2-44</strain>
    </source>
</reference>
<evidence type="ECO:0000256" key="6">
    <source>
        <dbReference type="ARBA" id="ARBA00023065"/>
    </source>
</evidence>
<dbReference type="AlphaFoldDB" id="A0A498CLR2"/>
<dbReference type="RefSeq" id="WP_121587124.1">
    <property type="nucleotide sequence ID" value="NZ_RCHT01000017.1"/>
</dbReference>
<evidence type="ECO:0000256" key="1">
    <source>
        <dbReference type="ARBA" id="ARBA00017378"/>
    </source>
</evidence>
<evidence type="ECO:0000259" key="8">
    <source>
        <dbReference type="PROSITE" id="PS51202"/>
    </source>
</evidence>
<dbReference type="Gene3D" id="3.30.70.1450">
    <property type="entry name" value="Regulator of K+ conductance, C-terminal domain"/>
    <property type="match status" value="1"/>
</dbReference>
<keyword evidence="6" id="KW-0406">Ion transport</keyword>
<comment type="caution">
    <text evidence="9">The sequence shown here is derived from an EMBL/GenBank/DDBJ whole genome shotgun (WGS) entry which is preliminary data.</text>
</comment>
<keyword evidence="5" id="KW-0520">NAD</keyword>
<dbReference type="Pfam" id="PF02254">
    <property type="entry name" value="TrkA_N"/>
    <property type="match status" value="1"/>
</dbReference>
<proteinExistence type="predicted"/>
<dbReference type="PROSITE" id="PS51201">
    <property type="entry name" value="RCK_N"/>
    <property type="match status" value="1"/>
</dbReference>
<keyword evidence="2" id="KW-0813">Transport</keyword>
<dbReference type="Gene3D" id="3.40.50.720">
    <property type="entry name" value="NAD(P)-binding Rossmann-like Domain"/>
    <property type="match status" value="1"/>
</dbReference>
<dbReference type="PANTHER" id="PTHR43833">
    <property type="entry name" value="POTASSIUM CHANNEL PROTEIN 2-RELATED-RELATED"/>
    <property type="match status" value="1"/>
</dbReference>
<dbReference type="InterPro" id="IPR036291">
    <property type="entry name" value="NAD(P)-bd_dom_sf"/>
</dbReference>
<dbReference type="InterPro" id="IPR036721">
    <property type="entry name" value="RCK_C_sf"/>
</dbReference>
<evidence type="ECO:0000313" key="10">
    <source>
        <dbReference type="Proteomes" id="UP000276301"/>
    </source>
</evidence>
<sequence>MRIVVVGGGKVGYYLTKTLLEHGHEPHLVETDREACTRIADELDVPVICGDGSMIDVLESAGAKGADALIAVTGRDQDNLVSCQLAKKVFQVERTVARINNPKNAAVMKQLGVDIPISSTDNIARLLEREVDTAAIKQLMPLARGEASLSELQIPPKYRLNGITLSELRLPEESVIVSVSRDGRLIIPRGNTQIFSGDKILVVCANSAVRELSRKMGIETEDKK</sequence>